<evidence type="ECO:0000256" key="2">
    <source>
        <dbReference type="ARBA" id="ARBA00022771"/>
    </source>
</evidence>
<comment type="caution">
    <text evidence="12">The sequence shown here is derived from an EMBL/GenBank/DDBJ whole genome shotgun (WGS) entry which is preliminary data.</text>
</comment>
<evidence type="ECO:0000313" key="12">
    <source>
        <dbReference type="EMBL" id="CAI9086973.1"/>
    </source>
</evidence>
<dbReference type="Pfam" id="PF02701">
    <property type="entry name" value="Zn_ribbon_Dof"/>
    <property type="match status" value="1"/>
</dbReference>
<evidence type="ECO:0000259" key="11">
    <source>
        <dbReference type="PROSITE" id="PS50884"/>
    </source>
</evidence>
<evidence type="ECO:0000256" key="4">
    <source>
        <dbReference type="ARBA" id="ARBA00023015"/>
    </source>
</evidence>
<protein>
    <recommendedName>
        <fullName evidence="9">Dof zinc finger protein</fullName>
    </recommendedName>
</protein>
<evidence type="ECO:0000256" key="8">
    <source>
        <dbReference type="PROSITE-ProRule" id="PRU00071"/>
    </source>
</evidence>
<evidence type="ECO:0000256" key="6">
    <source>
        <dbReference type="ARBA" id="ARBA00023163"/>
    </source>
</evidence>
<keyword evidence="2 8" id="KW-0863">Zinc-finger</keyword>
<dbReference type="PROSITE" id="PS01361">
    <property type="entry name" value="ZF_DOF_1"/>
    <property type="match status" value="1"/>
</dbReference>
<feature type="domain" description="Dof-type" evidence="11">
    <location>
        <begin position="53"/>
        <end position="107"/>
    </location>
</feature>
<proteinExistence type="predicted"/>
<keyword evidence="13" id="KW-1185">Reference proteome</keyword>
<keyword evidence="3 9" id="KW-0862">Zinc</keyword>
<evidence type="ECO:0000256" key="10">
    <source>
        <dbReference type="SAM" id="MobiDB-lite"/>
    </source>
</evidence>
<accession>A0AAV1BVQ9</accession>
<comment type="subcellular location">
    <subcellularLocation>
        <location evidence="8 9">Nucleus</location>
    </subcellularLocation>
</comment>
<dbReference type="GO" id="GO:0003700">
    <property type="term" value="F:DNA-binding transcription factor activity"/>
    <property type="evidence" value="ECO:0007669"/>
    <property type="project" value="UniProtKB-UniRule"/>
</dbReference>
<keyword evidence="1 9" id="KW-0479">Metal-binding</keyword>
<evidence type="ECO:0000256" key="9">
    <source>
        <dbReference type="RuleBase" id="RU369094"/>
    </source>
</evidence>
<dbReference type="PANTHER" id="PTHR31992:SF301">
    <property type="entry name" value="DOF ZINC FINGER PROTEIN DOF3.7"/>
    <property type="match status" value="1"/>
</dbReference>
<comment type="function">
    <text evidence="9">Transcription factor that binds specifically to a 5'-AA[AG]G-3' consensus core sequence.</text>
</comment>
<evidence type="ECO:0000313" key="13">
    <source>
        <dbReference type="Proteomes" id="UP001161247"/>
    </source>
</evidence>
<dbReference type="PANTHER" id="PTHR31992">
    <property type="entry name" value="DOF ZINC FINGER PROTEIN DOF1.4-RELATED"/>
    <property type="match status" value="1"/>
</dbReference>
<dbReference type="GO" id="GO:0005634">
    <property type="term" value="C:nucleus"/>
    <property type="evidence" value="ECO:0007669"/>
    <property type="project" value="UniProtKB-SubCell"/>
</dbReference>
<dbReference type="GO" id="GO:0003677">
    <property type="term" value="F:DNA binding"/>
    <property type="evidence" value="ECO:0007669"/>
    <property type="project" value="UniProtKB-UniRule"/>
</dbReference>
<keyword evidence="5 8" id="KW-0238">DNA-binding</keyword>
<evidence type="ECO:0000256" key="5">
    <source>
        <dbReference type="ARBA" id="ARBA00023125"/>
    </source>
</evidence>
<evidence type="ECO:0000256" key="1">
    <source>
        <dbReference type="ARBA" id="ARBA00022723"/>
    </source>
</evidence>
<evidence type="ECO:0000256" key="7">
    <source>
        <dbReference type="ARBA" id="ARBA00023242"/>
    </source>
</evidence>
<dbReference type="AlphaFoldDB" id="A0AAV1BVQ9"/>
<keyword evidence="4 9" id="KW-0805">Transcription regulation</keyword>
<feature type="compositionally biased region" description="Polar residues" evidence="10">
    <location>
        <begin position="267"/>
        <end position="284"/>
    </location>
</feature>
<dbReference type="EMBL" id="CATKSE010000001">
    <property type="protein sequence ID" value="CAI9086973.1"/>
    <property type="molecule type" value="Genomic_DNA"/>
</dbReference>
<dbReference type="PROSITE" id="PS50884">
    <property type="entry name" value="ZF_DOF_2"/>
    <property type="match status" value="1"/>
</dbReference>
<reference evidence="12" key="1">
    <citation type="submission" date="2023-03" db="EMBL/GenBank/DDBJ databases">
        <authorList>
            <person name="Julca I."/>
        </authorList>
    </citation>
    <scope>NUCLEOTIDE SEQUENCE</scope>
</reference>
<feature type="region of interest" description="Disordered" evidence="10">
    <location>
        <begin position="267"/>
        <end position="292"/>
    </location>
</feature>
<feature type="region of interest" description="Disordered" evidence="10">
    <location>
        <begin position="94"/>
        <end position="120"/>
    </location>
</feature>
<keyword evidence="6 9" id="KW-0804">Transcription</keyword>
<sequence length="316" mass="34375">MDTNQWPQGIGLVKPIHQQQLESVVVVPKLPTTSAGAGAENSRKPRPAKEQALNCPRCNSTNTKFCYYNNYSLTQPRYFCKTCRRYWTDGGTLRNVPVGGGSRKNKRSSSSSTSSISSSSSSLLKKLPDLSFSHHHHHQNPNSAGHDLNLAYPSSSGLIITPLPSSHHNPTSSNPISPPLKGLSSLISLPNFSVNYSNTNTTTTTSTPSLFYPATSVLLPTQDNYKPTKLNFCLDGFENDHHGDQNGSNNNARGLFLPYEDLKPLSMNSGVSTEQYDPQHQNRGGQTGGESNNNAYYNGYYWNTGMLGGSAGGASW</sequence>
<dbReference type="Proteomes" id="UP001161247">
    <property type="component" value="Unassembled WGS sequence"/>
</dbReference>
<evidence type="ECO:0000256" key="3">
    <source>
        <dbReference type="ARBA" id="ARBA00022833"/>
    </source>
</evidence>
<organism evidence="12 13">
    <name type="scientific">Oldenlandia corymbosa var. corymbosa</name>
    <dbReference type="NCBI Taxonomy" id="529605"/>
    <lineage>
        <taxon>Eukaryota</taxon>
        <taxon>Viridiplantae</taxon>
        <taxon>Streptophyta</taxon>
        <taxon>Embryophyta</taxon>
        <taxon>Tracheophyta</taxon>
        <taxon>Spermatophyta</taxon>
        <taxon>Magnoliopsida</taxon>
        <taxon>eudicotyledons</taxon>
        <taxon>Gunneridae</taxon>
        <taxon>Pentapetalae</taxon>
        <taxon>asterids</taxon>
        <taxon>lamiids</taxon>
        <taxon>Gentianales</taxon>
        <taxon>Rubiaceae</taxon>
        <taxon>Rubioideae</taxon>
        <taxon>Spermacoceae</taxon>
        <taxon>Hedyotis-Oldenlandia complex</taxon>
        <taxon>Oldenlandia</taxon>
    </lineage>
</organism>
<keyword evidence="7 8" id="KW-0539">Nucleus</keyword>
<dbReference type="GO" id="GO:0008270">
    <property type="term" value="F:zinc ion binding"/>
    <property type="evidence" value="ECO:0007669"/>
    <property type="project" value="UniProtKB-KW"/>
</dbReference>
<gene>
    <name evidence="12" type="ORF">OLC1_LOCUS24927</name>
</gene>
<dbReference type="InterPro" id="IPR003851">
    <property type="entry name" value="Znf_Dof"/>
</dbReference>
<dbReference type="InterPro" id="IPR045174">
    <property type="entry name" value="Dof"/>
</dbReference>
<feature type="region of interest" description="Disordered" evidence="10">
    <location>
        <begin position="33"/>
        <end position="53"/>
    </location>
</feature>
<feature type="compositionally biased region" description="Low complexity" evidence="10">
    <location>
        <begin position="108"/>
        <end position="120"/>
    </location>
</feature>
<name>A0AAV1BVQ9_OLDCO</name>